<feature type="coiled-coil region" evidence="1">
    <location>
        <begin position="69"/>
        <end position="96"/>
    </location>
</feature>
<keyword evidence="1" id="KW-0175">Coiled coil</keyword>
<sequence length="149" mass="16473">MTALKSCLPMMVLGAFLSGSNLAHSQEAGRYTMEKTDKGYIRLDTRTGDVSVCAEQSGQMVCKLAADDRRAYEDDLASLSQRVKKLEDQVAAYGRLPPVVRDTLPSEEEFEKTMGYMERFFRRFMDIVKSFDGGSDGGGNDPAPAPDRT</sequence>
<comment type="caution">
    <text evidence="3">The sequence shown here is derived from an EMBL/GenBank/DDBJ whole genome shotgun (WGS) entry which is preliminary data.</text>
</comment>
<dbReference type="OrthoDB" id="7870871at2"/>
<dbReference type="AlphaFoldDB" id="A0A368K643"/>
<evidence type="ECO:0000256" key="1">
    <source>
        <dbReference type="SAM" id="Coils"/>
    </source>
</evidence>
<keyword evidence="2" id="KW-0732">Signal</keyword>
<organism evidence="3 4">
    <name type="scientific">Phyllobacterium salinisoli</name>
    <dbReference type="NCBI Taxonomy" id="1899321"/>
    <lineage>
        <taxon>Bacteria</taxon>
        <taxon>Pseudomonadati</taxon>
        <taxon>Pseudomonadota</taxon>
        <taxon>Alphaproteobacteria</taxon>
        <taxon>Hyphomicrobiales</taxon>
        <taxon>Phyllobacteriaceae</taxon>
        <taxon>Phyllobacterium</taxon>
    </lineage>
</organism>
<gene>
    <name evidence="3" type="ORF">DUT91_04090</name>
</gene>
<feature type="chain" id="PRO_5017066539" evidence="2">
    <location>
        <begin position="24"/>
        <end position="149"/>
    </location>
</feature>
<feature type="signal peptide" evidence="2">
    <location>
        <begin position="1"/>
        <end position="23"/>
    </location>
</feature>
<name>A0A368K643_9HYPH</name>
<accession>A0A368K643</accession>
<dbReference type="RefSeq" id="WP_114439121.1">
    <property type="nucleotide sequence ID" value="NZ_QOZG01000002.1"/>
</dbReference>
<evidence type="ECO:0000256" key="2">
    <source>
        <dbReference type="SAM" id="SignalP"/>
    </source>
</evidence>
<protein>
    <submittedName>
        <fullName evidence="3">Uncharacterized protein</fullName>
    </submittedName>
</protein>
<keyword evidence="4" id="KW-1185">Reference proteome</keyword>
<dbReference type="Proteomes" id="UP000253420">
    <property type="component" value="Unassembled WGS sequence"/>
</dbReference>
<reference evidence="3 4" key="1">
    <citation type="submission" date="2018-07" db="EMBL/GenBank/DDBJ databases">
        <title>The draft genome of Phyllobacterium salinisoli.</title>
        <authorList>
            <person name="Liu L."/>
            <person name="Li L."/>
            <person name="Zhang X."/>
            <person name="Liang L."/>
        </authorList>
    </citation>
    <scope>NUCLEOTIDE SEQUENCE [LARGE SCALE GENOMIC DNA]</scope>
    <source>
        <strain evidence="3 4">LLAN61</strain>
    </source>
</reference>
<dbReference type="EMBL" id="QOZG01000002">
    <property type="protein sequence ID" value="RCS24674.1"/>
    <property type="molecule type" value="Genomic_DNA"/>
</dbReference>
<evidence type="ECO:0000313" key="3">
    <source>
        <dbReference type="EMBL" id="RCS24674.1"/>
    </source>
</evidence>
<proteinExistence type="predicted"/>
<evidence type="ECO:0000313" key="4">
    <source>
        <dbReference type="Proteomes" id="UP000253420"/>
    </source>
</evidence>